<name>A0A516H5J6_9PROT</name>
<feature type="domain" description="Outer membrane protein beta-barrel" evidence="3">
    <location>
        <begin position="14"/>
        <end position="211"/>
    </location>
</feature>
<dbReference type="InterPro" id="IPR011250">
    <property type="entry name" value="OMP/PagP_B-barrel"/>
</dbReference>
<organism evidence="4 5">
    <name type="scientific">Ferrovibrio terrae</name>
    <dbReference type="NCBI Taxonomy" id="2594003"/>
    <lineage>
        <taxon>Bacteria</taxon>
        <taxon>Pseudomonadati</taxon>
        <taxon>Pseudomonadota</taxon>
        <taxon>Alphaproteobacteria</taxon>
        <taxon>Rhodospirillales</taxon>
        <taxon>Rhodospirillaceae</taxon>
        <taxon>Ferrovibrio</taxon>
    </lineage>
</organism>
<reference evidence="4 5" key="1">
    <citation type="submission" date="2019-07" db="EMBL/GenBank/DDBJ databases">
        <title>Genome sequencing for Ferrovibrio sp. K5.</title>
        <authorList>
            <person name="Park S.-J."/>
        </authorList>
    </citation>
    <scope>NUCLEOTIDE SEQUENCE [LARGE SCALE GENOMIC DNA]</scope>
    <source>
        <strain evidence="4 5">K5</strain>
    </source>
</reference>
<dbReference type="Proteomes" id="UP000317496">
    <property type="component" value="Chromosome"/>
</dbReference>
<proteinExistence type="predicted"/>
<dbReference type="RefSeq" id="WP_144258013.1">
    <property type="nucleotide sequence ID" value="NZ_CP041636.1"/>
</dbReference>
<feature type="signal peptide" evidence="2">
    <location>
        <begin position="1"/>
        <end position="24"/>
    </location>
</feature>
<keyword evidence="5" id="KW-1185">Reference proteome</keyword>
<dbReference type="Gene3D" id="2.40.160.20">
    <property type="match status" value="1"/>
</dbReference>
<evidence type="ECO:0000313" key="4">
    <source>
        <dbReference type="EMBL" id="QDO99017.1"/>
    </source>
</evidence>
<evidence type="ECO:0000313" key="5">
    <source>
        <dbReference type="Proteomes" id="UP000317496"/>
    </source>
</evidence>
<sequence>MPRHIFFVSIAALLSLGLAGAASAQDASSTMSQSRSGWYGTLSGNWLVPRDYDGEGQEWKTYNGYGVYGALGHRLNESWRAEAEIGYGTVENDRISVGNSSTKVDGDIHTYSATGALYYDTPTLFSLQPYLGAGAGVVRQRNERNAVTVGGRSFPEGSTPTDLTAFAEAGLSFDLGNALELVPSYRYQWIDDGRDGFDDSGIHVARLGLRYWFN</sequence>
<dbReference type="Pfam" id="PF13505">
    <property type="entry name" value="OMP_b-brl"/>
    <property type="match status" value="1"/>
</dbReference>
<accession>A0A516H5J6</accession>
<evidence type="ECO:0000259" key="3">
    <source>
        <dbReference type="Pfam" id="PF13505"/>
    </source>
</evidence>
<feature type="chain" id="PRO_5021799402" evidence="2">
    <location>
        <begin position="25"/>
        <end position="214"/>
    </location>
</feature>
<dbReference type="InterPro" id="IPR027385">
    <property type="entry name" value="Beta-barrel_OMP"/>
</dbReference>
<dbReference type="EMBL" id="CP041636">
    <property type="protein sequence ID" value="QDO99017.1"/>
    <property type="molecule type" value="Genomic_DNA"/>
</dbReference>
<dbReference type="OrthoDB" id="189250at2"/>
<evidence type="ECO:0000256" key="2">
    <source>
        <dbReference type="SAM" id="SignalP"/>
    </source>
</evidence>
<keyword evidence="1 2" id="KW-0732">Signal</keyword>
<dbReference type="KEGG" id="fer:FNB15_17850"/>
<dbReference type="AlphaFoldDB" id="A0A516H5J6"/>
<protein>
    <submittedName>
        <fullName evidence="4">Porin family protein</fullName>
    </submittedName>
</protein>
<evidence type="ECO:0000256" key="1">
    <source>
        <dbReference type="ARBA" id="ARBA00022729"/>
    </source>
</evidence>
<gene>
    <name evidence="4" type="ORF">FNB15_17850</name>
</gene>
<dbReference type="SUPFAM" id="SSF56925">
    <property type="entry name" value="OMPA-like"/>
    <property type="match status" value="1"/>
</dbReference>